<comment type="caution">
    <text evidence="2">The sequence shown here is derived from an EMBL/GenBank/DDBJ whole genome shotgun (WGS) entry which is preliminary data.</text>
</comment>
<dbReference type="AlphaFoldDB" id="A0A1R2BYA4"/>
<dbReference type="EMBL" id="MPUH01000373">
    <property type="protein sequence ID" value="OMJ81615.1"/>
    <property type="molecule type" value="Genomic_DNA"/>
</dbReference>
<protein>
    <recommendedName>
        <fullName evidence="4">C2H2-type domain-containing protein</fullName>
    </recommendedName>
</protein>
<gene>
    <name evidence="2" type="ORF">SteCoe_17888</name>
</gene>
<dbReference type="OrthoDB" id="293479at2759"/>
<organism evidence="2 3">
    <name type="scientific">Stentor coeruleus</name>
    <dbReference type="NCBI Taxonomy" id="5963"/>
    <lineage>
        <taxon>Eukaryota</taxon>
        <taxon>Sar</taxon>
        <taxon>Alveolata</taxon>
        <taxon>Ciliophora</taxon>
        <taxon>Postciliodesmatophora</taxon>
        <taxon>Heterotrichea</taxon>
        <taxon>Heterotrichida</taxon>
        <taxon>Stentoridae</taxon>
        <taxon>Stentor</taxon>
    </lineage>
</organism>
<feature type="region of interest" description="Disordered" evidence="1">
    <location>
        <begin position="39"/>
        <end position="74"/>
    </location>
</feature>
<name>A0A1R2BYA4_9CILI</name>
<evidence type="ECO:0000256" key="1">
    <source>
        <dbReference type="SAM" id="MobiDB-lite"/>
    </source>
</evidence>
<evidence type="ECO:0000313" key="2">
    <source>
        <dbReference type="EMBL" id="OMJ81615.1"/>
    </source>
</evidence>
<sequence length="212" mass="24882">MEANEAKKKRRSKADSEGRTYTCECGKSYFSYQALYTHKKTKHSESISVEDLPKKKRGRPRLNKPSNDEEPLPNLVINNDPITHIMKNWNETEKSGTCDEIFAEFLIEKQGKLPEDEYNATKISVYNLRECINKNYERLDAENFLEYESDYTVCEKPGMIPNISNFYIIDFLPKEISDSDKDREIQFMLEFCKWLNENNYTELEIAISSLIE</sequence>
<keyword evidence="3" id="KW-1185">Reference proteome</keyword>
<proteinExistence type="predicted"/>
<evidence type="ECO:0008006" key="4">
    <source>
        <dbReference type="Google" id="ProtNLM"/>
    </source>
</evidence>
<reference evidence="2 3" key="1">
    <citation type="submission" date="2016-11" db="EMBL/GenBank/DDBJ databases">
        <title>The macronuclear genome of Stentor coeruleus: a giant cell with tiny introns.</title>
        <authorList>
            <person name="Slabodnick M."/>
            <person name="Ruby J.G."/>
            <person name="Reiff S.B."/>
            <person name="Swart E.C."/>
            <person name="Gosai S."/>
            <person name="Prabakaran S."/>
            <person name="Witkowska E."/>
            <person name="Larue G.E."/>
            <person name="Fisher S."/>
            <person name="Freeman R.M."/>
            <person name="Gunawardena J."/>
            <person name="Chu W."/>
            <person name="Stover N.A."/>
            <person name="Gregory B.D."/>
            <person name="Nowacki M."/>
            <person name="Derisi J."/>
            <person name="Roy S.W."/>
            <person name="Marshall W.F."/>
            <person name="Sood P."/>
        </authorList>
    </citation>
    <scope>NUCLEOTIDE SEQUENCE [LARGE SCALE GENOMIC DNA]</scope>
    <source>
        <strain evidence="2">WM001</strain>
    </source>
</reference>
<accession>A0A1R2BYA4</accession>
<dbReference type="Proteomes" id="UP000187209">
    <property type="component" value="Unassembled WGS sequence"/>
</dbReference>
<evidence type="ECO:0000313" key="3">
    <source>
        <dbReference type="Proteomes" id="UP000187209"/>
    </source>
</evidence>